<organism evidence="3 4">
    <name type="scientific">Caerostris extrusa</name>
    <name type="common">Bark spider</name>
    <name type="synonym">Caerostris bankana</name>
    <dbReference type="NCBI Taxonomy" id="172846"/>
    <lineage>
        <taxon>Eukaryota</taxon>
        <taxon>Metazoa</taxon>
        <taxon>Ecdysozoa</taxon>
        <taxon>Arthropoda</taxon>
        <taxon>Chelicerata</taxon>
        <taxon>Arachnida</taxon>
        <taxon>Araneae</taxon>
        <taxon>Araneomorphae</taxon>
        <taxon>Entelegynae</taxon>
        <taxon>Araneoidea</taxon>
        <taxon>Araneidae</taxon>
        <taxon>Caerostris</taxon>
    </lineage>
</organism>
<dbReference type="Gene3D" id="4.10.280.10">
    <property type="entry name" value="Helix-loop-helix DNA-binding domain"/>
    <property type="match status" value="1"/>
</dbReference>
<evidence type="ECO:0000313" key="4">
    <source>
        <dbReference type="Proteomes" id="UP001054945"/>
    </source>
</evidence>
<dbReference type="Proteomes" id="UP001054945">
    <property type="component" value="Unassembled WGS sequence"/>
</dbReference>
<evidence type="ECO:0000259" key="2">
    <source>
        <dbReference type="Pfam" id="PF00010"/>
    </source>
</evidence>
<feature type="domain" description="BHLH" evidence="2">
    <location>
        <begin position="42"/>
        <end position="72"/>
    </location>
</feature>
<dbReference type="SUPFAM" id="SSF47459">
    <property type="entry name" value="HLH, helix-loop-helix DNA-binding domain"/>
    <property type="match status" value="1"/>
</dbReference>
<comment type="caution">
    <text evidence="3">The sequence shown here is derived from an EMBL/GenBank/DDBJ whole genome shotgun (WGS) entry which is preliminary data.</text>
</comment>
<dbReference type="Pfam" id="PF00010">
    <property type="entry name" value="HLH"/>
    <property type="match status" value="1"/>
</dbReference>
<reference evidence="3 4" key="1">
    <citation type="submission" date="2021-06" db="EMBL/GenBank/DDBJ databases">
        <title>Caerostris extrusa draft genome.</title>
        <authorList>
            <person name="Kono N."/>
            <person name="Arakawa K."/>
        </authorList>
    </citation>
    <scope>NUCLEOTIDE SEQUENCE [LARGE SCALE GENOMIC DNA]</scope>
</reference>
<keyword evidence="4" id="KW-1185">Reference proteome</keyword>
<protein>
    <submittedName>
        <fullName evidence="3">BHLH domain-containing protein</fullName>
    </submittedName>
</protein>
<sequence>MSETSQASSDNEKSKRPCGSRRDRFTMKLKGDGKIKSMVWISKIGELLPSKEPHKQSKISILEQTVEYIKLLVSEREKLLSEKLFRSARVDSAIQVNTDLSVNIPNANSSNGLTLGREPPKKAKSNIKNSKTKSLKKTKNVNLAPSVAIYDSSVSENIVHSNSCVDINLNTSLSTSNASTCGNQISQGSVLSSMTCNDIAKEAPSVHAEE</sequence>
<gene>
    <name evidence="3" type="primary">AVEN_82006_1</name>
    <name evidence="3" type="ORF">CEXT_368531</name>
</gene>
<dbReference type="GO" id="GO:0046983">
    <property type="term" value="F:protein dimerization activity"/>
    <property type="evidence" value="ECO:0007669"/>
    <property type="project" value="InterPro"/>
</dbReference>
<feature type="compositionally biased region" description="Basic residues" evidence="1">
    <location>
        <begin position="122"/>
        <end position="137"/>
    </location>
</feature>
<accession>A0AAV4SFD0</accession>
<dbReference type="AlphaFoldDB" id="A0AAV4SFD0"/>
<evidence type="ECO:0000313" key="3">
    <source>
        <dbReference type="EMBL" id="GIY31896.1"/>
    </source>
</evidence>
<evidence type="ECO:0000256" key="1">
    <source>
        <dbReference type="SAM" id="MobiDB-lite"/>
    </source>
</evidence>
<name>A0AAV4SFD0_CAEEX</name>
<feature type="region of interest" description="Disordered" evidence="1">
    <location>
        <begin position="1"/>
        <end position="26"/>
    </location>
</feature>
<dbReference type="EMBL" id="BPLR01009431">
    <property type="protein sequence ID" value="GIY31896.1"/>
    <property type="molecule type" value="Genomic_DNA"/>
</dbReference>
<feature type="compositionally biased region" description="Basic and acidic residues" evidence="1">
    <location>
        <begin position="10"/>
        <end position="26"/>
    </location>
</feature>
<dbReference type="InterPro" id="IPR036638">
    <property type="entry name" value="HLH_DNA-bd_sf"/>
</dbReference>
<dbReference type="InterPro" id="IPR011598">
    <property type="entry name" value="bHLH_dom"/>
</dbReference>
<feature type="region of interest" description="Disordered" evidence="1">
    <location>
        <begin position="107"/>
        <end position="137"/>
    </location>
</feature>
<proteinExistence type="predicted"/>